<dbReference type="Proteomes" id="UP000267448">
    <property type="component" value="Unassembled WGS sequence"/>
</dbReference>
<comment type="caution">
    <text evidence="1">The sequence shown here is derived from an EMBL/GenBank/DDBJ whole genome shotgun (WGS) entry which is preliminary data.</text>
</comment>
<dbReference type="OrthoDB" id="555504at2"/>
<dbReference type="InterPro" id="IPR038396">
    <property type="entry name" value="SpoIIAA-like_sf"/>
</dbReference>
<dbReference type="Gene3D" id="3.40.50.10600">
    <property type="entry name" value="SpoIIaa-like domains"/>
    <property type="match status" value="1"/>
</dbReference>
<dbReference type="EMBL" id="RXNU01000003">
    <property type="protein sequence ID" value="RTR39667.1"/>
    <property type="molecule type" value="Genomic_DNA"/>
</dbReference>
<dbReference type="SUPFAM" id="SSF52091">
    <property type="entry name" value="SpoIIaa-like"/>
    <property type="match status" value="1"/>
</dbReference>
<dbReference type="InterPro" id="IPR036513">
    <property type="entry name" value="STAS_dom_sf"/>
</dbReference>
<gene>
    <name evidence="1" type="ORF">EKG38_07650</name>
</gene>
<accession>A0A3S0J7N2</accession>
<reference evidence="1 2" key="1">
    <citation type="submission" date="2018-12" db="EMBL/GenBank/DDBJ databases">
        <authorList>
            <person name="Yu L."/>
        </authorList>
    </citation>
    <scope>NUCLEOTIDE SEQUENCE [LARGE SCALE GENOMIC DNA]</scope>
    <source>
        <strain evidence="1 2">HAW-EB2</strain>
    </source>
</reference>
<proteinExistence type="predicted"/>
<dbReference type="Pfam" id="PF11964">
    <property type="entry name" value="SpoIIAA-like"/>
    <property type="match status" value="1"/>
</dbReference>
<organism evidence="1 2">
    <name type="scientific">Shewanella canadensis</name>
    <dbReference type="NCBI Taxonomy" id="271096"/>
    <lineage>
        <taxon>Bacteria</taxon>
        <taxon>Pseudomonadati</taxon>
        <taxon>Pseudomonadota</taxon>
        <taxon>Gammaproteobacteria</taxon>
        <taxon>Alteromonadales</taxon>
        <taxon>Shewanellaceae</taxon>
        <taxon>Shewanella</taxon>
    </lineage>
</organism>
<dbReference type="InterPro" id="IPR021866">
    <property type="entry name" value="SpoIIAA-like"/>
</dbReference>
<evidence type="ECO:0000313" key="2">
    <source>
        <dbReference type="Proteomes" id="UP000267448"/>
    </source>
</evidence>
<evidence type="ECO:0000313" key="1">
    <source>
        <dbReference type="EMBL" id="RTR39667.1"/>
    </source>
</evidence>
<name>A0A3S0J7N2_9GAMM</name>
<sequence>MLKLLSGFDHDTVAIRASGVVTGEDYDQELLPVIEDKLKDHACIKLWYEFDEAFEGISVGTLWDDAKLGLFHLTDFYRVAFITDSRLVAGMANALAYMIPCPVKVFERSETEQALLWMKESETSETV</sequence>
<protein>
    <submittedName>
        <fullName evidence="1">STAS/SEC14 domain-containing protein</fullName>
    </submittedName>
</protein>
<dbReference type="RefSeq" id="WP_126519682.1">
    <property type="nucleotide sequence ID" value="NZ_RXNU01000003.1"/>
</dbReference>
<keyword evidence="2" id="KW-1185">Reference proteome</keyword>
<dbReference type="AlphaFoldDB" id="A0A3S0J7N2"/>